<accession>A0A8H6G193</accession>
<dbReference type="RefSeq" id="XP_037167972.1">
    <property type="nucleotide sequence ID" value="XM_037305107.1"/>
</dbReference>
<protein>
    <submittedName>
        <fullName evidence="2">Uncharacterized protein</fullName>
    </submittedName>
</protein>
<dbReference type="Proteomes" id="UP000578531">
    <property type="component" value="Unassembled WGS sequence"/>
</dbReference>
<feature type="compositionally biased region" description="Basic and acidic residues" evidence="1">
    <location>
        <begin position="165"/>
        <end position="182"/>
    </location>
</feature>
<comment type="caution">
    <text evidence="2">The sequence shown here is derived from an EMBL/GenBank/DDBJ whole genome shotgun (WGS) entry which is preliminary data.</text>
</comment>
<dbReference type="GeneID" id="59284848"/>
<keyword evidence="3" id="KW-1185">Reference proteome</keyword>
<organism evidence="2 3">
    <name type="scientific">Letharia columbiana</name>
    <dbReference type="NCBI Taxonomy" id="112416"/>
    <lineage>
        <taxon>Eukaryota</taxon>
        <taxon>Fungi</taxon>
        <taxon>Dikarya</taxon>
        <taxon>Ascomycota</taxon>
        <taxon>Pezizomycotina</taxon>
        <taxon>Lecanoromycetes</taxon>
        <taxon>OSLEUM clade</taxon>
        <taxon>Lecanoromycetidae</taxon>
        <taxon>Lecanorales</taxon>
        <taxon>Lecanorineae</taxon>
        <taxon>Parmeliaceae</taxon>
        <taxon>Letharia</taxon>
    </lineage>
</organism>
<sequence length="404" mass="45805">MPPVTRPRPVLRWAEGLPKNEEYYWDEAVPTEELQAGVDSPPHDMNLSDAWTAKIVEARHISGTQRHEYRPQVFASKALHQNYIMKGQAAKMDVKDNGGTKWYYKVVFGIWQMHGDEGEERDYPRDVSIHTNATKHNNHNLHQGYLCFVQNSKYNFEKAKKVAAKKADSLKKTEDTLPETKKRTASPSDANTKRLKNDGASTHKTRSGSGNTTGEAEFLRKASERPEEKKPETPSGDVMIKKEPTFKPFVFEDSDSEKEVKDGGDACDDCSGMRKEMAELKGTLARTEGKLMALSTVTERIHGMVTPLLAQHRIATKLIRGATKLTPFPDKNNEQVKDRQEDLDNIKDYQANNKALLDGILKTLNEAQDKFNDEYPELASLLFTHVQDGKPSKEFEAWKEENQQ</sequence>
<proteinExistence type="predicted"/>
<evidence type="ECO:0000313" key="2">
    <source>
        <dbReference type="EMBL" id="KAF6238673.1"/>
    </source>
</evidence>
<evidence type="ECO:0000313" key="3">
    <source>
        <dbReference type="Proteomes" id="UP000578531"/>
    </source>
</evidence>
<dbReference type="AlphaFoldDB" id="A0A8H6G193"/>
<feature type="compositionally biased region" description="Polar residues" evidence="1">
    <location>
        <begin position="199"/>
        <end position="214"/>
    </location>
</feature>
<dbReference type="EMBL" id="JACCJC010000008">
    <property type="protein sequence ID" value="KAF6238673.1"/>
    <property type="molecule type" value="Genomic_DNA"/>
</dbReference>
<name>A0A8H6G193_9LECA</name>
<feature type="region of interest" description="Disordered" evidence="1">
    <location>
        <begin position="165"/>
        <end position="243"/>
    </location>
</feature>
<feature type="compositionally biased region" description="Basic and acidic residues" evidence="1">
    <location>
        <begin position="217"/>
        <end position="232"/>
    </location>
</feature>
<reference evidence="2 3" key="1">
    <citation type="journal article" date="2020" name="Genomics">
        <title>Complete, high-quality genomes from long-read metagenomic sequencing of two wolf lichen thalli reveals enigmatic genome architecture.</title>
        <authorList>
            <person name="McKenzie S.K."/>
            <person name="Walston R.F."/>
            <person name="Allen J.L."/>
        </authorList>
    </citation>
    <scope>NUCLEOTIDE SEQUENCE [LARGE SCALE GENOMIC DNA]</scope>
    <source>
        <strain evidence="2">WasteWater2</strain>
    </source>
</reference>
<evidence type="ECO:0000256" key="1">
    <source>
        <dbReference type="SAM" id="MobiDB-lite"/>
    </source>
</evidence>
<gene>
    <name evidence="2" type="ORF">HO173_003179</name>
</gene>